<feature type="non-terminal residue" evidence="5">
    <location>
        <position position="114"/>
    </location>
</feature>
<evidence type="ECO:0000256" key="3">
    <source>
        <dbReference type="SAM" id="MobiDB-lite"/>
    </source>
</evidence>
<evidence type="ECO:0000256" key="2">
    <source>
        <dbReference type="ARBA" id="ARBA00023163"/>
    </source>
</evidence>
<dbReference type="InterPro" id="IPR018060">
    <property type="entry name" value="HTH_AraC"/>
</dbReference>
<feature type="region of interest" description="Disordered" evidence="3">
    <location>
        <begin position="52"/>
        <end position="114"/>
    </location>
</feature>
<accession>B9TIR8</accession>
<feature type="non-terminal residue" evidence="5">
    <location>
        <position position="1"/>
    </location>
</feature>
<evidence type="ECO:0000256" key="1">
    <source>
        <dbReference type="ARBA" id="ARBA00023015"/>
    </source>
</evidence>
<dbReference type="InterPro" id="IPR009057">
    <property type="entry name" value="Homeodomain-like_sf"/>
</dbReference>
<feature type="domain" description="HTH araC/xylS-type" evidence="4">
    <location>
        <begin position="1"/>
        <end position="28"/>
    </location>
</feature>
<keyword evidence="6" id="KW-1185">Reference proteome</keyword>
<proteinExistence type="predicted"/>
<dbReference type="Gene3D" id="1.10.10.60">
    <property type="entry name" value="Homeodomain-like"/>
    <property type="match status" value="1"/>
</dbReference>
<feature type="compositionally biased region" description="Low complexity" evidence="3">
    <location>
        <begin position="63"/>
        <end position="91"/>
    </location>
</feature>
<keyword evidence="2" id="KW-0804">Transcription</keyword>
<dbReference type="Proteomes" id="UP000008311">
    <property type="component" value="Unassembled WGS sequence"/>
</dbReference>
<dbReference type="InParanoid" id="B9TIR8"/>
<dbReference type="GO" id="GO:0043565">
    <property type="term" value="F:sequence-specific DNA binding"/>
    <property type="evidence" value="ECO:0007669"/>
    <property type="project" value="InterPro"/>
</dbReference>
<dbReference type="AlphaFoldDB" id="B9TIR8"/>
<organism evidence="5 6">
    <name type="scientific">Ricinus communis</name>
    <name type="common">Castor bean</name>
    <dbReference type="NCBI Taxonomy" id="3988"/>
    <lineage>
        <taxon>Eukaryota</taxon>
        <taxon>Viridiplantae</taxon>
        <taxon>Streptophyta</taxon>
        <taxon>Embryophyta</taxon>
        <taxon>Tracheophyta</taxon>
        <taxon>Spermatophyta</taxon>
        <taxon>Magnoliopsida</taxon>
        <taxon>eudicotyledons</taxon>
        <taxon>Gunneridae</taxon>
        <taxon>Pentapetalae</taxon>
        <taxon>rosids</taxon>
        <taxon>fabids</taxon>
        <taxon>Malpighiales</taxon>
        <taxon>Euphorbiaceae</taxon>
        <taxon>Acalyphoideae</taxon>
        <taxon>Acalypheae</taxon>
        <taxon>Ricinus</taxon>
    </lineage>
</organism>
<dbReference type="PROSITE" id="PS01124">
    <property type="entry name" value="HTH_ARAC_FAMILY_2"/>
    <property type="match status" value="1"/>
</dbReference>
<keyword evidence="1" id="KW-0805">Transcription regulation</keyword>
<evidence type="ECO:0000313" key="6">
    <source>
        <dbReference type="Proteomes" id="UP000008311"/>
    </source>
</evidence>
<evidence type="ECO:0000313" key="5">
    <source>
        <dbReference type="EMBL" id="EEF24246.1"/>
    </source>
</evidence>
<protein>
    <recommendedName>
        <fullName evidence="4">HTH araC/xylS-type domain-containing protein</fullName>
    </recommendedName>
</protein>
<reference evidence="6" key="1">
    <citation type="journal article" date="2010" name="Nat. Biotechnol.">
        <title>Draft genome sequence of the oilseed species Ricinus communis.</title>
        <authorList>
            <person name="Chan A.P."/>
            <person name="Crabtree J."/>
            <person name="Zhao Q."/>
            <person name="Lorenzi H."/>
            <person name="Orvis J."/>
            <person name="Puiu D."/>
            <person name="Melake-Berhan A."/>
            <person name="Jones K.M."/>
            <person name="Redman J."/>
            <person name="Chen G."/>
            <person name="Cahoon E.B."/>
            <person name="Gedil M."/>
            <person name="Stanke M."/>
            <person name="Haas B.J."/>
            <person name="Wortman J.R."/>
            <person name="Fraser-Liggett C.M."/>
            <person name="Ravel J."/>
            <person name="Rabinowicz P.D."/>
        </authorList>
    </citation>
    <scope>NUCLEOTIDE SEQUENCE [LARGE SCALE GENOMIC DNA]</scope>
    <source>
        <strain evidence="6">cv. Hale</strain>
    </source>
</reference>
<gene>
    <name evidence="5" type="ORF">RCOM_1945790</name>
</gene>
<dbReference type="GO" id="GO:0003700">
    <property type="term" value="F:DNA-binding transcription factor activity"/>
    <property type="evidence" value="ECO:0007669"/>
    <property type="project" value="InterPro"/>
</dbReference>
<dbReference type="SUPFAM" id="SSF46689">
    <property type="entry name" value="Homeodomain-like"/>
    <property type="match status" value="1"/>
</dbReference>
<dbReference type="EMBL" id="EQ982914">
    <property type="protein sequence ID" value="EEF24246.1"/>
    <property type="molecule type" value="Genomic_DNA"/>
</dbReference>
<sequence length="114" mass="11935">AVGYASEAAFQRAFKRETGLTPAAWRAAATIRPPAPSAWSGAARMIQVWKPTGKAPKAKPHSTTAAAVTQAEPPAASSVAASTTISEPPARMARRSLRSARKPPARLPKKPPMP</sequence>
<evidence type="ECO:0000259" key="4">
    <source>
        <dbReference type="PROSITE" id="PS01124"/>
    </source>
</evidence>
<feature type="compositionally biased region" description="Basic residues" evidence="3">
    <location>
        <begin position="92"/>
        <end position="114"/>
    </location>
</feature>
<name>B9TIR8_RICCO</name>